<dbReference type="GO" id="GO:0016020">
    <property type="term" value="C:membrane"/>
    <property type="evidence" value="ECO:0007669"/>
    <property type="project" value="UniProtKB-SubCell"/>
</dbReference>
<feature type="transmembrane region" description="Helical" evidence="7">
    <location>
        <begin position="12"/>
        <end position="32"/>
    </location>
</feature>
<accession>A0A9P6PTH4</accession>
<dbReference type="Pfam" id="PF03798">
    <property type="entry name" value="TRAM_LAG1_CLN8"/>
    <property type="match status" value="1"/>
</dbReference>
<organism evidence="9 10">
    <name type="scientific">Mortierella polycephala</name>
    <dbReference type="NCBI Taxonomy" id="41804"/>
    <lineage>
        <taxon>Eukaryota</taxon>
        <taxon>Fungi</taxon>
        <taxon>Fungi incertae sedis</taxon>
        <taxon>Mucoromycota</taxon>
        <taxon>Mortierellomycotina</taxon>
        <taxon>Mortierellomycetes</taxon>
        <taxon>Mortierellales</taxon>
        <taxon>Mortierellaceae</taxon>
        <taxon>Mortierella</taxon>
    </lineage>
</organism>
<feature type="transmembrane region" description="Helical" evidence="7">
    <location>
        <begin position="225"/>
        <end position="243"/>
    </location>
</feature>
<feature type="transmembrane region" description="Helical" evidence="7">
    <location>
        <begin position="113"/>
        <end position="134"/>
    </location>
</feature>
<feature type="transmembrane region" description="Helical" evidence="7">
    <location>
        <begin position="146"/>
        <end position="165"/>
    </location>
</feature>
<dbReference type="InterPro" id="IPR006634">
    <property type="entry name" value="TLC-dom"/>
</dbReference>
<dbReference type="AlphaFoldDB" id="A0A9P6PTH4"/>
<dbReference type="Gene3D" id="2.70.50.70">
    <property type="match status" value="1"/>
</dbReference>
<dbReference type="GO" id="GO:0055088">
    <property type="term" value="P:lipid homeostasis"/>
    <property type="evidence" value="ECO:0007669"/>
    <property type="project" value="TreeGrafter"/>
</dbReference>
<evidence type="ECO:0000256" key="2">
    <source>
        <dbReference type="ARBA" id="ARBA00022692"/>
    </source>
</evidence>
<evidence type="ECO:0000313" key="9">
    <source>
        <dbReference type="EMBL" id="KAG0252392.1"/>
    </source>
</evidence>
<sequence length="472" mass="53392">MEILNSPHFPPSLFAALTVYPLLFGTLGKLRWVKNLLPPKADIQKRYHLCNKIVASVHSTIMTTTGLYLLLSVDWSKNDISTYKTALTPFLVGLELGYLTQDTAFEFYQRARFGVGSNLILFHHVSVILGSAYYLYALTINNPGPYFIGMLSLMNMSTPILHYRWVLQSCGRTFNNSKLKQFVDTALVVTYFWCRIFGNWWMSVAIGNKLGVSWYQAPMYIGKKFTITTSTMFFMNVAWWVILAKQWIRSVNSVYFTKHTSKKADIRKTFPCGGYPPDKKIVQTFKAGEVIDVRFGNAQFGSEGQAPLTPTSNQARHSGGLCEFSLSYDQGATFGVFARYHGSCPDMFYSWPIKFPSNLPSCDNCILGWSWINADSERPEYYMGCADIKIEGEVGYGPLPREIADIPLRMANMPGYPTYHALGDQFGNSKSNGPSRAESEANKRGETGGPDKTIYERRKRSHGRRMLIDDRL</sequence>
<comment type="subcellular location">
    <subcellularLocation>
        <location evidence="1">Membrane</location>
        <topology evidence="1">Multi-pass membrane protein</topology>
    </subcellularLocation>
</comment>
<dbReference type="GO" id="GO:0005783">
    <property type="term" value="C:endoplasmic reticulum"/>
    <property type="evidence" value="ECO:0007669"/>
    <property type="project" value="TreeGrafter"/>
</dbReference>
<dbReference type="InterPro" id="IPR050846">
    <property type="entry name" value="TLCD"/>
</dbReference>
<evidence type="ECO:0000256" key="7">
    <source>
        <dbReference type="SAM" id="Phobius"/>
    </source>
</evidence>
<evidence type="ECO:0000256" key="5">
    <source>
        <dbReference type="PROSITE-ProRule" id="PRU00205"/>
    </source>
</evidence>
<proteinExistence type="predicted"/>
<evidence type="ECO:0000313" key="10">
    <source>
        <dbReference type="Proteomes" id="UP000726737"/>
    </source>
</evidence>
<dbReference type="PROSITE" id="PS50922">
    <property type="entry name" value="TLC"/>
    <property type="match status" value="1"/>
</dbReference>
<comment type="caution">
    <text evidence="9">The sequence shown here is derived from an EMBL/GenBank/DDBJ whole genome shotgun (WGS) entry which is preliminary data.</text>
</comment>
<reference evidence="9" key="1">
    <citation type="journal article" date="2020" name="Fungal Divers.">
        <title>Resolving the Mortierellaceae phylogeny through synthesis of multi-gene phylogenetics and phylogenomics.</title>
        <authorList>
            <person name="Vandepol N."/>
            <person name="Liber J."/>
            <person name="Desiro A."/>
            <person name="Na H."/>
            <person name="Kennedy M."/>
            <person name="Barry K."/>
            <person name="Grigoriev I.V."/>
            <person name="Miller A.N."/>
            <person name="O'Donnell K."/>
            <person name="Stajich J.E."/>
            <person name="Bonito G."/>
        </authorList>
    </citation>
    <scope>NUCLEOTIDE SEQUENCE</scope>
    <source>
        <strain evidence="9">KOD948</strain>
    </source>
</reference>
<feature type="transmembrane region" description="Helical" evidence="7">
    <location>
        <begin position="186"/>
        <end position="205"/>
    </location>
</feature>
<keyword evidence="4 5" id="KW-0472">Membrane</keyword>
<evidence type="ECO:0000256" key="6">
    <source>
        <dbReference type="SAM" id="MobiDB-lite"/>
    </source>
</evidence>
<protein>
    <recommendedName>
        <fullName evidence="8">TLC domain-containing protein</fullName>
    </recommendedName>
</protein>
<keyword evidence="10" id="KW-1185">Reference proteome</keyword>
<dbReference type="Proteomes" id="UP000726737">
    <property type="component" value="Unassembled WGS sequence"/>
</dbReference>
<feature type="transmembrane region" description="Helical" evidence="7">
    <location>
        <begin position="53"/>
        <end position="71"/>
    </location>
</feature>
<name>A0A9P6PTH4_9FUNG</name>
<dbReference type="EMBL" id="JAAAJA010000523">
    <property type="protein sequence ID" value="KAG0252392.1"/>
    <property type="molecule type" value="Genomic_DNA"/>
</dbReference>
<feature type="region of interest" description="Disordered" evidence="6">
    <location>
        <begin position="427"/>
        <end position="472"/>
    </location>
</feature>
<evidence type="ECO:0000256" key="1">
    <source>
        <dbReference type="ARBA" id="ARBA00004141"/>
    </source>
</evidence>
<evidence type="ECO:0000256" key="4">
    <source>
        <dbReference type="ARBA" id="ARBA00023136"/>
    </source>
</evidence>
<dbReference type="SMART" id="SM00724">
    <property type="entry name" value="TLC"/>
    <property type="match status" value="1"/>
</dbReference>
<feature type="transmembrane region" description="Helical" evidence="7">
    <location>
        <begin position="83"/>
        <end position="101"/>
    </location>
</feature>
<gene>
    <name evidence="9" type="ORF">BG011_007009</name>
</gene>
<keyword evidence="3 7" id="KW-1133">Transmembrane helix</keyword>
<dbReference type="PANTHER" id="PTHR13439">
    <property type="entry name" value="CT120 PROTEIN"/>
    <property type="match status" value="1"/>
</dbReference>
<evidence type="ECO:0000259" key="8">
    <source>
        <dbReference type="PROSITE" id="PS50922"/>
    </source>
</evidence>
<keyword evidence="2 5" id="KW-0812">Transmembrane</keyword>
<feature type="compositionally biased region" description="Basic and acidic residues" evidence="6">
    <location>
        <begin position="437"/>
        <end position="446"/>
    </location>
</feature>
<dbReference type="OrthoDB" id="10266980at2759"/>
<feature type="domain" description="TLC" evidence="8">
    <location>
        <begin position="44"/>
        <end position="252"/>
    </location>
</feature>
<evidence type="ECO:0000256" key="3">
    <source>
        <dbReference type="ARBA" id="ARBA00022989"/>
    </source>
</evidence>
<dbReference type="PANTHER" id="PTHR13439:SF0">
    <property type="entry name" value="TOPOISOMERASE I DAMAGE AFFECTED PROTEIN 4"/>
    <property type="match status" value="1"/>
</dbReference>